<feature type="transmembrane region" description="Helical" evidence="1">
    <location>
        <begin position="107"/>
        <end position="129"/>
    </location>
</feature>
<accession>A0A1W1VG08</accession>
<dbReference type="Proteomes" id="UP000192368">
    <property type="component" value="Unassembled WGS sequence"/>
</dbReference>
<dbReference type="EMBL" id="FWWR01000014">
    <property type="protein sequence ID" value="SMB92143.1"/>
    <property type="molecule type" value="Genomic_DNA"/>
</dbReference>
<organism evidence="2 3">
    <name type="scientific">Peptoniphilus asaccharolyticus DSM 20463</name>
    <dbReference type="NCBI Taxonomy" id="573058"/>
    <lineage>
        <taxon>Bacteria</taxon>
        <taxon>Bacillati</taxon>
        <taxon>Bacillota</taxon>
        <taxon>Tissierellia</taxon>
        <taxon>Tissierellales</taxon>
        <taxon>Peptoniphilaceae</taxon>
        <taxon>Peptoniphilus</taxon>
    </lineage>
</organism>
<dbReference type="OrthoDB" id="1097929at2"/>
<reference evidence="3" key="1">
    <citation type="submission" date="2017-04" db="EMBL/GenBank/DDBJ databases">
        <authorList>
            <person name="Varghese N."/>
            <person name="Submissions S."/>
        </authorList>
    </citation>
    <scope>NUCLEOTIDE SEQUENCE [LARGE SCALE GENOMIC DNA]</scope>
    <source>
        <strain evidence="3">DSM 20463</strain>
    </source>
</reference>
<evidence type="ECO:0000313" key="3">
    <source>
        <dbReference type="Proteomes" id="UP000192368"/>
    </source>
</evidence>
<dbReference type="STRING" id="573058.SAMN00017477_1903"/>
<feature type="transmembrane region" description="Helical" evidence="1">
    <location>
        <begin position="76"/>
        <end position="101"/>
    </location>
</feature>
<keyword evidence="3" id="KW-1185">Reference proteome</keyword>
<evidence type="ECO:0000256" key="1">
    <source>
        <dbReference type="SAM" id="Phobius"/>
    </source>
</evidence>
<sequence length="135" mass="15612">MKVGKRSLVLISAIVWIMAGFNVLKIGIEAYRNYISVVNVIGSIFVFMIFWNMIFKKMVDKNVVRIENMIGEKRNFWVFFDLKSFIIMAFMMTMGISLRVYSLVSEVFIAVFYSGLGTALGLAGVKYLYKFLNWK</sequence>
<name>A0A1W1VG08_PEPAS</name>
<keyword evidence="1" id="KW-0472">Membrane</keyword>
<feature type="transmembrane region" description="Helical" evidence="1">
    <location>
        <begin position="7"/>
        <end position="28"/>
    </location>
</feature>
<gene>
    <name evidence="2" type="ORF">SAMN00017477_1903</name>
</gene>
<proteinExistence type="predicted"/>
<dbReference type="AlphaFoldDB" id="A0A1W1VG08"/>
<protein>
    <submittedName>
        <fullName evidence="2">Uncharacterized protein</fullName>
    </submittedName>
</protein>
<dbReference type="RefSeq" id="WP_084231426.1">
    <property type="nucleotide sequence ID" value="NZ_FWWR01000014.1"/>
</dbReference>
<feature type="transmembrane region" description="Helical" evidence="1">
    <location>
        <begin position="34"/>
        <end position="55"/>
    </location>
</feature>
<keyword evidence="1" id="KW-0812">Transmembrane</keyword>
<evidence type="ECO:0000313" key="2">
    <source>
        <dbReference type="EMBL" id="SMB92143.1"/>
    </source>
</evidence>
<keyword evidence="1" id="KW-1133">Transmembrane helix</keyword>